<feature type="transmembrane region" description="Helical" evidence="2">
    <location>
        <begin position="22"/>
        <end position="43"/>
    </location>
</feature>
<evidence type="ECO:0000256" key="1">
    <source>
        <dbReference type="PROSITE-ProRule" id="PRU00175"/>
    </source>
</evidence>
<keyword evidence="2" id="KW-0812">Transmembrane</keyword>
<dbReference type="Pfam" id="PF13639">
    <property type="entry name" value="zf-RING_2"/>
    <property type="match status" value="1"/>
</dbReference>
<dbReference type="PROSITE" id="PS50089">
    <property type="entry name" value="ZF_RING_2"/>
    <property type="match status" value="1"/>
</dbReference>
<keyword evidence="2" id="KW-0472">Membrane</keyword>
<evidence type="ECO:0000256" key="2">
    <source>
        <dbReference type="SAM" id="Phobius"/>
    </source>
</evidence>
<dbReference type="SUPFAM" id="SSF57850">
    <property type="entry name" value="RING/U-box"/>
    <property type="match status" value="1"/>
</dbReference>
<keyword evidence="1" id="KW-0863">Zinc-finger</keyword>
<dbReference type="Proteomes" id="UP000315295">
    <property type="component" value="Unassembled WGS sequence"/>
</dbReference>
<gene>
    <name evidence="4" type="ORF">C1H46_028057</name>
</gene>
<evidence type="ECO:0000313" key="4">
    <source>
        <dbReference type="EMBL" id="TQD86368.1"/>
    </source>
</evidence>
<dbReference type="PANTHER" id="PTHR45676">
    <property type="entry name" value="RING-H2 FINGER PROTEIN ATL51-RELATED"/>
    <property type="match status" value="1"/>
</dbReference>
<protein>
    <recommendedName>
        <fullName evidence="3">RING-type domain-containing protein</fullName>
    </recommendedName>
</protein>
<organism evidence="4 5">
    <name type="scientific">Malus baccata</name>
    <name type="common">Siberian crab apple</name>
    <name type="synonym">Pyrus baccata</name>
    <dbReference type="NCBI Taxonomy" id="106549"/>
    <lineage>
        <taxon>Eukaryota</taxon>
        <taxon>Viridiplantae</taxon>
        <taxon>Streptophyta</taxon>
        <taxon>Embryophyta</taxon>
        <taxon>Tracheophyta</taxon>
        <taxon>Spermatophyta</taxon>
        <taxon>Magnoliopsida</taxon>
        <taxon>eudicotyledons</taxon>
        <taxon>Gunneridae</taxon>
        <taxon>Pentapetalae</taxon>
        <taxon>rosids</taxon>
        <taxon>fabids</taxon>
        <taxon>Rosales</taxon>
        <taxon>Rosaceae</taxon>
        <taxon>Amygdaloideae</taxon>
        <taxon>Maleae</taxon>
        <taxon>Malus</taxon>
    </lineage>
</organism>
<keyword evidence="2" id="KW-1133">Transmembrane helix</keyword>
<proteinExistence type="predicted"/>
<dbReference type="EMBL" id="VIEB01000567">
    <property type="protein sequence ID" value="TQD86368.1"/>
    <property type="molecule type" value="Genomic_DNA"/>
</dbReference>
<feature type="domain" description="RING-type" evidence="3">
    <location>
        <begin position="103"/>
        <end position="143"/>
    </location>
</feature>
<dbReference type="InterPro" id="IPR001841">
    <property type="entry name" value="Znf_RING"/>
</dbReference>
<keyword evidence="1" id="KW-0862">Zinc</keyword>
<evidence type="ECO:0000313" key="5">
    <source>
        <dbReference type="Proteomes" id="UP000315295"/>
    </source>
</evidence>
<dbReference type="GO" id="GO:0008270">
    <property type="term" value="F:zinc ion binding"/>
    <property type="evidence" value="ECO:0007669"/>
    <property type="project" value="UniProtKB-KW"/>
</dbReference>
<dbReference type="AlphaFoldDB" id="A0A540LIR2"/>
<dbReference type="PANTHER" id="PTHR45676:SF41">
    <property type="entry name" value="RING-H2 FINGER PROTEIN ATL66"/>
    <property type="match status" value="1"/>
</dbReference>
<keyword evidence="1" id="KW-0479">Metal-binding</keyword>
<evidence type="ECO:0000259" key="3">
    <source>
        <dbReference type="PROSITE" id="PS50089"/>
    </source>
</evidence>
<dbReference type="Gene3D" id="3.30.40.10">
    <property type="entry name" value="Zinc/RING finger domain, C3HC4 (zinc finger)"/>
    <property type="match status" value="1"/>
</dbReference>
<comment type="caution">
    <text evidence="4">The sequence shown here is derived from an EMBL/GenBank/DDBJ whole genome shotgun (WGS) entry which is preliminary data.</text>
</comment>
<keyword evidence="5" id="KW-1185">Reference proteome</keyword>
<name>A0A540LIR2_MALBA</name>
<dbReference type="STRING" id="106549.A0A540LIR2"/>
<accession>A0A540LIR2</accession>
<sequence length="149" mass="16583">MVSAAPTLPPSPPPLLPPAAEVQPLLLLAILIPLVAILIFLIVKTNVDQRANQTHDIESGTLTQALNPGGRRRVRIKPLRRMCFGIPFFYRLDKKIGICGDECVICMEEFDEGDKCRVLKCKHTFHQECIEKWLATASKCPICCNSVLC</sequence>
<dbReference type="SMART" id="SM00184">
    <property type="entry name" value="RING"/>
    <property type="match status" value="1"/>
</dbReference>
<reference evidence="4 5" key="1">
    <citation type="journal article" date="2019" name="G3 (Bethesda)">
        <title>Sequencing of a Wild Apple (Malus baccata) Genome Unravels the Differences Between Cultivated and Wild Apple Species Regarding Disease Resistance and Cold Tolerance.</title>
        <authorList>
            <person name="Chen X."/>
        </authorList>
    </citation>
    <scope>NUCLEOTIDE SEQUENCE [LARGE SCALE GENOMIC DNA]</scope>
    <source>
        <strain evidence="5">cv. Shandingzi</strain>
        <tissue evidence="4">Leaves</tissue>
    </source>
</reference>
<dbReference type="InterPro" id="IPR013083">
    <property type="entry name" value="Znf_RING/FYVE/PHD"/>
</dbReference>